<comment type="caution">
    <text evidence="6">The sequence shown here is derived from an EMBL/GenBank/DDBJ whole genome shotgun (WGS) entry which is preliminary data.</text>
</comment>
<feature type="domain" description="Reverse transcriptase Ty1/copia-type" evidence="3">
    <location>
        <begin position="915"/>
        <end position="1111"/>
    </location>
</feature>
<dbReference type="InterPro" id="IPR013103">
    <property type="entry name" value="RVT_2"/>
</dbReference>
<dbReference type="Pfam" id="PF13976">
    <property type="entry name" value="gag_pre-integrs"/>
    <property type="match status" value="1"/>
</dbReference>
<name>A0A6L2K403_TANCI</name>
<proteinExistence type="predicted"/>
<protein>
    <submittedName>
        <fullName evidence="6">Putative reverse transcriptase domain-containing protein</fullName>
    </submittedName>
</protein>
<evidence type="ECO:0000259" key="4">
    <source>
        <dbReference type="Pfam" id="PF13976"/>
    </source>
</evidence>
<keyword evidence="6" id="KW-0695">RNA-directed DNA polymerase</keyword>
<dbReference type="PANTHER" id="PTHR15503:SF45">
    <property type="entry name" value="RNA-DIRECTED DNA POLYMERASE HOMOLOG"/>
    <property type="match status" value="1"/>
</dbReference>
<dbReference type="SUPFAM" id="SSF56672">
    <property type="entry name" value="DNA/RNA polymerases"/>
    <property type="match status" value="1"/>
</dbReference>
<dbReference type="Gene3D" id="3.30.70.270">
    <property type="match status" value="2"/>
</dbReference>
<dbReference type="Gene3D" id="3.10.10.10">
    <property type="entry name" value="HIV Type 1 Reverse Transcriptase, subunit A, domain 1"/>
    <property type="match status" value="1"/>
</dbReference>
<feature type="domain" description="GAG-pre-integrase" evidence="4">
    <location>
        <begin position="655"/>
        <end position="708"/>
    </location>
</feature>
<dbReference type="Pfam" id="PF08284">
    <property type="entry name" value="RVP_2"/>
    <property type="match status" value="1"/>
</dbReference>
<dbReference type="FunFam" id="3.30.70.270:FF:000020">
    <property type="entry name" value="Transposon Tf2-6 polyprotein-like Protein"/>
    <property type="match status" value="1"/>
</dbReference>
<evidence type="ECO:0000259" key="5">
    <source>
        <dbReference type="Pfam" id="PF24626"/>
    </source>
</evidence>
<feature type="coiled-coil region" evidence="1">
    <location>
        <begin position="1243"/>
        <end position="1288"/>
    </location>
</feature>
<evidence type="ECO:0000259" key="3">
    <source>
        <dbReference type="Pfam" id="PF07727"/>
    </source>
</evidence>
<dbReference type="CDD" id="cd01647">
    <property type="entry name" value="RT_LTR"/>
    <property type="match status" value="1"/>
</dbReference>
<dbReference type="Gene3D" id="2.40.70.10">
    <property type="entry name" value="Acid Proteases"/>
    <property type="match status" value="1"/>
</dbReference>
<dbReference type="InterPro" id="IPR043502">
    <property type="entry name" value="DNA/RNA_pol_sf"/>
</dbReference>
<dbReference type="InterPro" id="IPR056924">
    <property type="entry name" value="SH3_Tf2-1"/>
</dbReference>
<sequence length="1490" mass="169914">MSYAAIRKLVADSVATALETQKATMAEADISIREIPVAKRGNYKEFIRCQPFYFNVPINQKLMEVFIGGLPRSIKGNVIALKPQTLEEAINISQRDKNAHQDPNVLTGAFLLNHRPARTLFDSGADRSFVSISFAFMLNILSITLDTTYNIETADGNLISTNTVIQGCPLTLLNQPFEIDLMSIKLGSFDVVIGMDWLSKYHAKIICDEKVVHILIEDETLIIRAQVMEKKSYEKRLENIPVVREFLDVFPKELPGLPSVRQVEFQIDLNPRAAPIARAPYRLAPSEMQELSNQLQELADRGFIRPSTSPCGASVLFVKKKEGFFRMCIDYRKLNKLTVKNRYPLPRIDDLFDQLQGSSVYSKIDLRTVQFLGHLIDCQGLHVDPTKIEAVKNWASPTTPTEIRQFLRLAGCYRRFIKDFSKIAKSLTILTQKDKKFVWGKDQEMTFQILKQKLFEAPILALPEGNNDFVVYCDTSIQGTQLDMSTAYRPETDRQSERTIHTLEYMLRACAIDFGKGWENHLPLIEFSTRIIHETTEKIVEIRQHLQAARDRQRSYANVRIGLVAYKLELPEELSNVHNTFHVSNLKKRFSDESLVIPMKELKLDDKLNFVEEPVEIMDREIKQLRQSCIPIIKLKLPDENHVLLRVPRKNNKYSVDLKNIIPKGGLTCLFAKATSDESKLYHRRLGHLNFKTMNKLVKGNFVRGTKDNNHAGQAIKEKEPGKDYILLPLWTADLPFSQEPKSSQDARFKPSSDVGKKVNEVPRQENECKDQVGKDSVNRTNRVNVVSSTVNAASNEVNVVGRKSSIKLPDDPNMTELEDISIFKVSNEDVFGVEADLNNLVSTFQVSPILITRIHKDHPIEQVIGDLHSAPQTRRMLKNLEEHGLVSTVNQIKNHKDLQNYLFACFLSQMEPKKGHTQEKSIDYDEVFALVSRIEAIRLFLAYVSFKEFVVYQTDVKSAFLYGKIKEEVYVYQPLGFEDPDFPDKFYKVEKVLYELHQAPRAWYETLSTYLWTMGFKVEKLIRLYSSEGTKVISYWFKSMLMISSLVQLKMSCVLPFEKLMHDKFQMSFMGELTFFLGLQVKQKEDDIFISQDKYVAEILKKFRKSTTDGCEFLGYRLISWQCKKQTVIANSTIKVEYVAASSCYGQFWTTAKSKTVNEEVHIHDLVDGMKRIDKGFSGKETPFVSNNCGTKPSTNRGGDSLVRATTTASSLEAEQASGNIGVNTPQSDEDRPKHIELMKLYTTLQKKVLDLEDELKRTKTAQRIKIDGLERRVNKLKKKHMSKTHKLKRLYKVGLTTRVISSSDDEALDKKDTSKQRRIDEIDADEDIALVHTHDDVVQDEGIEDVGKKEVVKLVTTAKMLIDTAVDAAQVTTTIADVSVSFAETIVTTTPTISAESTKTNVEDKGKGKPKLIEEPEIPKKRKHQISADKGLAKKLQAEMQAEIDKKDRLARERAQKEQESNDARINKWDDIQAKIDADAQLAQRLHE</sequence>
<feature type="region of interest" description="Disordered" evidence="2">
    <location>
        <begin position="1447"/>
        <end position="1471"/>
    </location>
</feature>
<accession>A0A6L2K403</accession>
<dbReference type="GO" id="GO:0003964">
    <property type="term" value="F:RNA-directed DNA polymerase activity"/>
    <property type="evidence" value="ECO:0007669"/>
    <property type="project" value="UniProtKB-KW"/>
</dbReference>
<dbReference type="InterPro" id="IPR032567">
    <property type="entry name" value="RTL1-rel"/>
</dbReference>
<evidence type="ECO:0000256" key="2">
    <source>
        <dbReference type="SAM" id="MobiDB-lite"/>
    </source>
</evidence>
<dbReference type="Pfam" id="PF07727">
    <property type="entry name" value="RVT_2"/>
    <property type="match status" value="1"/>
</dbReference>
<organism evidence="6">
    <name type="scientific">Tanacetum cinerariifolium</name>
    <name type="common">Dalmatian daisy</name>
    <name type="synonym">Chrysanthemum cinerariifolium</name>
    <dbReference type="NCBI Taxonomy" id="118510"/>
    <lineage>
        <taxon>Eukaryota</taxon>
        <taxon>Viridiplantae</taxon>
        <taxon>Streptophyta</taxon>
        <taxon>Embryophyta</taxon>
        <taxon>Tracheophyta</taxon>
        <taxon>Spermatophyta</taxon>
        <taxon>Magnoliopsida</taxon>
        <taxon>eudicotyledons</taxon>
        <taxon>Gunneridae</taxon>
        <taxon>Pentapetalae</taxon>
        <taxon>asterids</taxon>
        <taxon>campanulids</taxon>
        <taxon>Asterales</taxon>
        <taxon>Asteraceae</taxon>
        <taxon>Asteroideae</taxon>
        <taxon>Anthemideae</taxon>
        <taxon>Anthemidinae</taxon>
        <taxon>Tanacetum</taxon>
    </lineage>
</organism>
<feature type="domain" description="Tf2-1-like SH3-like" evidence="5">
    <location>
        <begin position="560"/>
        <end position="588"/>
    </location>
</feature>
<gene>
    <name evidence="6" type="ORF">Tci_015425</name>
</gene>
<keyword evidence="6" id="KW-0808">Transferase</keyword>
<dbReference type="EMBL" id="BKCJ010001710">
    <property type="protein sequence ID" value="GEU43447.1"/>
    <property type="molecule type" value="Genomic_DNA"/>
</dbReference>
<dbReference type="InterPro" id="IPR025724">
    <property type="entry name" value="GAG-pre-integrase_dom"/>
</dbReference>
<dbReference type="InterPro" id="IPR021109">
    <property type="entry name" value="Peptidase_aspartic_dom_sf"/>
</dbReference>
<dbReference type="InterPro" id="IPR043128">
    <property type="entry name" value="Rev_trsase/Diguanyl_cyclase"/>
</dbReference>
<keyword evidence="6" id="KW-0548">Nucleotidyltransferase</keyword>
<evidence type="ECO:0000256" key="1">
    <source>
        <dbReference type="SAM" id="Coils"/>
    </source>
</evidence>
<dbReference type="PANTHER" id="PTHR15503">
    <property type="entry name" value="LDOC1 RELATED"/>
    <property type="match status" value="1"/>
</dbReference>
<keyword evidence="1" id="KW-0175">Coiled coil</keyword>
<evidence type="ECO:0000313" key="6">
    <source>
        <dbReference type="EMBL" id="GEU43447.1"/>
    </source>
</evidence>
<reference evidence="6" key="1">
    <citation type="journal article" date="2019" name="Sci. Rep.">
        <title>Draft genome of Tanacetum cinerariifolium, the natural source of mosquito coil.</title>
        <authorList>
            <person name="Yamashiro T."/>
            <person name="Shiraishi A."/>
            <person name="Satake H."/>
            <person name="Nakayama K."/>
        </authorList>
    </citation>
    <scope>NUCLEOTIDE SEQUENCE</scope>
</reference>
<dbReference type="Pfam" id="PF24626">
    <property type="entry name" value="SH3_Tf2-1"/>
    <property type="match status" value="1"/>
</dbReference>
<dbReference type="SUPFAM" id="SSF50630">
    <property type="entry name" value="Acid proteases"/>
    <property type="match status" value="1"/>
</dbReference>
<dbReference type="CDD" id="cd00303">
    <property type="entry name" value="retropepsin_like"/>
    <property type="match status" value="1"/>
</dbReference>